<dbReference type="EMBL" id="JBHRYQ010000002">
    <property type="protein sequence ID" value="MFC3813278.1"/>
    <property type="molecule type" value="Genomic_DNA"/>
</dbReference>
<accession>A0ABV7Z4I3</accession>
<feature type="compositionally biased region" description="Basic and acidic residues" evidence="1">
    <location>
        <begin position="312"/>
        <end position="324"/>
    </location>
</feature>
<proteinExistence type="predicted"/>
<sequence length="324" mass="37548">MLLLLNPSNTIQLHYWFGDSSHEMNAFVQNKCEYEFLGIIKEISNHFGCEVIIETSPLTEGGLQRWFKVLSKTENSKAIITTAVITSIATQIFINPLGKLSEKFIEKIFEDKEKIAQEESIRSKEEEKLDLEIRELKSKSLKNLDTLSSNNLLKKKRSNYYEALEKYPKVIKVSFNHTNSNFEIIQGEVNRNEFQKYILATDDLPSIKVDNAIIEIISPVLKKGKYKWMGIYNGESIPFNMKSVEYKIMIQSGEIKFVNGTSINCLLEIRRKIDSEGVEKIVSYDVLRVNSYFENEKPIETPEGKKHRKAKERSEKQLKLFNEE</sequence>
<protein>
    <submittedName>
        <fullName evidence="2">Uncharacterized protein</fullName>
    </submittedName>
</protein>
<evidence type="ECO:0000313" key="2">
    <source>
        <dbReference type="EMBL" id="MFC3813278.1"/>
    </source>
</evidence>
<evidence type="ECO:0000256" key="1">
    <source>
        <dbReference type="SAM" id="MobiDB-lite"/>
    </source>
</evidence>
<dbReference type="Proteomes" id="UP001595616">
    <property type="component" value="Unassembled WGS sequence"/>
</dbReference>
<reference evidence="3" key="1">
    <citation type="journal article" date="2019" name="Int. J. Syst. Evol. Microbiol.">
        <title>The Global Catalogue of Microorganisms (GCM) 10K type strain sequencing project: providing services to taxonomists for standard genome sequencing and annotation.</title>
        <authorList>
            <consortium name="The Broad Institute Genomics Platform"/>
            <consortium name="The Broad Institute Genome Sequencing Center for Infectious Disease"/>
            <person name="Wu L."/>
            <person name="Ma J."/>
        </authorList>
    </citation>
    <scope>NUCLEOTIDE SEQUENCE [LARGE SCALE GENOMIC DNA]</scope>
    <source>
        <strain evidence="3">CECT 7956</strain>
    </source>
</reference>
<gene>
    <name evidence="2" type="ORF">ACFOOI_21615</name>
</gene>
<name>A0ABV7Z4I3_9BACT</name>
<organism evidence="2 3">
    <name type="scientific">Lacihabitans lacunae</name>
    <dbReference type="NCBI Taxonomy" id="1028214"/>
    <lineage>
        <taxon>Bacteria</taxon>
        <taxon>Pseudomonadati</taxon>
        <taxon>Bacteroidota</taxon>
        <taxon>Cytophagia</taxon>
        <taxon>Cytophagales</taxon>
        <taxon>Leadbetterellaceae</taxon>
        <taxon>Lacihabitans</taxon>
    </lineage>
</organism>
<keyword evidence="3" id="KW-1185">Reference proteome</keyword>
<feature type="region of interest" description="Disordered" evidence="1">
    <location>
        <begin position="298"/>
        <end position="324"/>
    </location>
</feature>
<evidence type="ECO:0000313" key="3">
    <source>
        <dbReference type="Proteomes" id="UP001595616"/>
    </source>
</evidence>
<dbReference type="RefSeq" id="WP_379840262.1">
    <property type="nucleotide sequence ID" value="NZ_JBHRYQ010000002.1"/>
</dbReference>
<comment type="caution">
    <text evidence="2">The sequence shown here is derived from an EMBL/GenBank/DDBJ whole genome shotgun (WGS) entry which is preliminary data.</text>
</comment>